<feature type="domain" description="N-acetyltransferase" evidence="2">
    <location>
        <begin position="10"/>
        <end position="156"/>
    </location>
</feature>
<organism evidence="3 4">
    <name type="scientific">Planococcus rifietoensis</name>
    <dbReference type="NCBI Taxonomy" id="200991"/>
    <lineage>
        <taxon>Bacteria</taxon>
        <taxon>Bacillati</taxon>
        <taxon>Bacillota</taxon>
        <taxon>Bacilli</taxon>
        <taxon>Bacillales</taxon>
        <taxon>Caryophanaceae</taxon>
        <taxon>Planococcus</taxon>
    </lineage>
</organism>
<accession>A0A0U2Q6A8</accession>
<protein>
    <submittedName>
        <fullName evidence="3">Acetyltransferase</fullName>
    </submittedName>
</protein>
<dbReference type="Proteomes" id="UP000067683">
    <property type="component" value="Chromosome"/>
</dbReference>
<evidence type="ECO:0000313" key="3">
    <source>
        <dbReference type="EMBL" id="ALS74102.1"/>
    </source>
</evidence>
<reference evidence="3" key="1">
    <citation type="submission" date="2016-01" db="EMBL/GenBank/DDBJ databases">
        <title>Complete genome of Planococcus rifietoensis type strain M8.</title>
        <authorList>
            <person name="See-Too W.S."/>
        </authorList>
    </citation>
    <scope>NUCLEOTIDE SEQUENCE [LARGE SCALE GENOMIC DNA]</scope>
    <source>
        <strain evidence="3">M8</strain>
    </source>
</reference>
<dbReference type="EMBL" id="CP013659">
    <property type="protein sequence ID" value="ALS74102.1"/>
    <property type="molecule type" value="Genomic_DNA"/>
</dbReference>
<dbReference type="PROSITE" id="PS51186">
    <property type="entry name" value="GNAT"/>
    <property type="match status" value="1"/>
</dbReference>
<dbReference type="GO" id="GO:0008080">
    <property type="term" value="F:N-acetyltransferase activity"/>
    <property type="evidence" value="ECO:0007669"/>
    <property type="project" value="InterPro"/>
</dbReference>
<dbReference type="Gene3D" id="3.40.630.30">
    <property type="match status" value="1"/>
</dbReference>
<keyword evidence="1" id="KW-0808">Transferase</keyword>
<evidence type="ECO:0000256" key="1">
    <source>
        <dbReference type="ARBA" id="ARBA00022679"/>
    </source>
</evidence>
<dbReference type="InterPro" id="IPR000182">
    <property type="entry name" value="GNAT_dom"/>
</dbReference>
<dbReference type="SUPFAM" id="SSF55729">
    <property type="entry name" value="Acyl-CoA N-acyltransferases (Nat)"/>
    <property type="match status" value="1"/>
</dbReference>
<name>A0A0U2Q6A8_9BACL</name>
<dbReference type="AlphaFoldDB" id="A0A0U2Q6A8"/>
<keyword evidence="4" id="KW-1185">Reference proteome</keyword>
<dbReference type="RefSeq" id="WP_058380810.1">
    <property type="nucleotide sequence ID" value="NZ_CP013659.2"/>
</dbReference>
<dbReference type="KEGG" id="prt:AUC31_02005"/>
<evidence type="ECO:0000313" key="4">
    <source>
        <dbReference type="Proteomes" id="UP000067683"/>
    </source>
</evidence>
<dbReference type="InterPro" id="IPR050769">
    <property type="entry name" value="NAT_camello-type"/>
</dbReference>
<proteinExistence type="predicted"/>
<dbReference type="CDD" id="cd04301">
    <property type="entry name" value="NAT_SF"/>
    <property type="match status" value="1"/>
</dbReference>
<evidence type="ECO:0000259" key="2">
    <source>
        <dbReference type="PROSITE" id="PS51186"/>
    </source>
</evidence>
<dbReference type="OrthoDB" id="2665328at2"/>
<dbReference type="Pfam" id="PF00583">
    <property type="entry name" value="Acetyltransf_1"/>
    <property type="match status" value="1"/>
</dbReference>
<dbReference type="STRING" id="200991.AUC31_02005"/>
<dbReference type="PANTHER" id="PTHR13947">
    <property type="entry name" value="GNAT FAMILY N-ACETYLTRANSFERASE"/>
    <property type="match status" value="1"/>
</dbReference>
<gene>
    <name evidence="3" type="ORF">AUC31_02005</name>
</gene>
<dbReference type="InterPro" id="IPR016181">
    <property type="entry name" value="Acyl_CoA_acyltransferase"/>
</dbReference>
<sequence>MDVAEVSKKMKIQQITGPFKNEARAVVLKGLEERFGFIDPSYNPDLKDIVSSYSREKTMFFVCVFDNAVISTGAVSYEATGIGRIERMSVLKKYRRSGIAKIMLQHLESWAQQQGYEKLVLETNKSWTSAIEFYKKQHYEIYLNEGERIHFSKCLV</sequence>
<dbReference type="PANTHER" id="PTHR13947:SF37">
    <property type="entry name" value="LD18367P"/>
    <property type="match status" value="1"/>
</dbReference>